<keyword evidence="1" id="KW-1133">Transmembrane helix</keyword>
<feature type="transmembrane region" description="Helical" evidence="1">
    <location>
        <begin position="12"/>
        <end position="30"/>
    </location>
</feature>
<evidence type="ECO:0000313" key="3">
    <source>
        <dbReference type="Proteomes" id="UP000017938"/>
    </source>
</evidence>
<dbReference type="Gene3D" id="2.60.40.10">
    <property type="entry name" value="Immunoglobulins"/>
    <property type="match status" value="1"/>
</dbReference>
<dbReference type="InterPro" id="IPR013783">
    <property type="entry name" value="Ig-like_fold"/>
</dbReference>
<reference evidence="2" key="1">
    <citation type="submission" date="2012-11" db="EMBL/GenBank/DDBJ databases">
        <title>Dependencies among metagenomic species, viruses, plasmids and units of genetic variation.</title>
        <authorList>
            <person name="Nielsen H.B."/>
            <person name="Almeida M."/>
            <person name="Juncker A.S."/>
            <person name="Rasmussen S."/>
            <person name="Li J."/>
            <person name="Sunagawa S."/>
            <person name="Plichta D."/>
            <person name="Gautier L."/>
            <person name="Le Chatelier E."/>
            <person name="Peletier E."/>
            <person name="Bonde I."/>
            <person name="Nielsen T."/>
            <person name="Manichanh C."/>
            <person name="Arumugam M."/>
            <person name="Batto J."/>
            <person name="Santos M.B.Q.D."/>
            <person name="Blom N."/>
            <person name="Borruel N."/>
            <person name="Burgdorf K.S."/>
            <person name="Boumezbeur F."/>
            <person name="Casellas F."/>
            <person name="Dore J."/>
            <person name="Guarner F."/>
            <person name="Hansen T."/>
            <person name="Hildebrand F."/>
            <person name="Kaas R.S."/>
            <person name="Kennedy S."/>
            <person name="Kristiansen K."/>
            <person name="Kultima J.R."/>
            <person name="Leonard P."/>
            <person name="Levenez F."/>
            <person name="Lund O."/>
            <person name="Moumen B."/>
            <person name="Le Paslier D."/>
            <person name="Pons N."/>
            <person name="Pedersen O."/>
            <person name="Prifti E."/>
            <person name="Qin J."/>
            <person name="Raes J."/>
            <person name="Tap J."/>
            <person name="Tims S."/>
            <person name="Ussery D.W."/>
            <person name="Yamada T."/>
            <person name="MetaHit consortium"/>
            <person name="Renault P."/>
            <person name="Sicheritz-Ponten T."/>
            <person name="Bork P."/>
            <person name="Wang J."/>
            <person name="Brunak S."/>
            <person name="Ehrlich S.D."/>
        </authorList>
    </citation>
    <scope>NUCLEOTIDE SEQUENCE [LARGE SCALE GENOMIC DNA]</scope>
</reference>
<evidence type="ECO:0000313" key="2">
    <source>
        <dbReference type="EMBL" id="CDC76855.1"/>
    </source>
</evidence>
<dbReference type="STRING" id="1263015.BN580_00196"/>
<feature type="transmembrane region" description="Helical" evidence="1">
    <location>
        <begin position="1428"/>
        <end position="1448"/>
    </location>
</feature>
<accession>R6TXD0</accession>
<dbReference type="InterPro" id="IPR014756">
    <property type="entry name" value="Ig_E-set"/>
</dbReference>
<keyword evidence="1" id="KW-0472">Membrane</keyword>
<dbReference type="SUPFAM" id="SSF81296">
    <property type="entry name" value="E set domains"/>
    <property type="match status" value="1"/>
</dbReference>
<keyword evidence="1" id="KW-0812">Transmembrane</keyword>
<protein>
    <submittedName>
        <fullName evidence="2">Putative listeria/Bacterioides repeat-containing domain protein</fullName>
    </submittedName>
</protein>
<gene>
    <name evidence="2" type="ORF">BN580_00196</name>
</gene>
<evidence type="ECO:0000256" key="1">
    <source>
        <dbReference type="SAM" id="Phobius"/>
    </source>
</evidence>
<proteinExistence type="predicted"/>
<organism evidence="2 3">
    <name type="scientific">Candidatus Colimorpha enterica</name>
    <dbReference type="NCBI Taxonomy" id="3083063"/>
    <lineage>
        <taxon>Bacteria</taxon>
        <taxon>Pseudomonadati</taxon>
        <taxon>Bacteroidota</taxon>
        <taxon>Bacteroidia</taxon>
        <taxon>Bacteroidales</taxon>
        <taxon>Candidatus Colimorpha</taxon>
    </lineage>
</organism>
<comment type="caution">
    <text evidence="2">The sequence shown here is derived from an EMBL/GenBank/DDBJ whole genome shotgun (WGS) entry which is preliminary data.</text>
</comment>
<name>R6TXD0_9BACT</name>
<dbReference type="Proteomes" id="UP000017938">
    <property type="component" value="Unassembled WGS sequence"/>
</dbReference>
<sequence>MKTKNQITNRILSLVLSIMMVVSMLPAFSLKTEAATANDKVWITNGTTIYLKGNAATIEAGTKSGYTKLKIGSEYVDFSQYKSSSGDPLYTLGDSNYEADLSNTVIYGGQYASMNGNVNITMTGGDVRNIRGSCSDPGSVLTGNVNITLNGGRVTEISGAHYSVDGNINITVTGGTVSAVIAFVYKKNSTVSGDCRLTVTGGSIGSVYEHYANGSKINGKRNLYSTVAPSNTQGIFDNFIYFDGVKWEFGGNTATALNGNTLTIESNQTATVDSGKTLSGTIVNNGTISVKNGGTLSGTVANNGTVWCYGNISGVANSNSGKIIKKVTASGTNITIHDSEWQNNNTNYDDDYKATLKAASYNVLPKSVMVTVGDTTLAENSYTYNSNTGELIIPTEIITADTTVSATLLLDLSSPALTVKTEHAAYTYTGSEITPAIIVNGEKLGENDYTAVYTNNIDCGTASVTITGKGNFEGTTTKTFEIKEANISDATVTLNPTSGSYNGIKQEPAVSVTLDGFGTLVKDTDYTLSWDKNGFIASETYTVRVVGTGNFTGYVDKTFNINAADLDDVEVKQIGTLTYNGGDALPPTVYTNAVAVNNQPITFTYSTEQNGNYGELPTFTKAGTYTVYYKASAPNHNDATGSFTVTVNKAIVTEPTIASKPYTGSVQTADVPASDLYTVEENNGGKNAGNYDVVLKLTDSANYKWATTDNAEITLQFKIIQARNAWVTTPDITGWTYGETPNTPVGEAKFGEVSVEYSGTMNGGAAYNGVAAPTEAGNYTATFIVQETEDYKGLETSVDFTIAKADQAAPTGLTKTDTTYFGKADGKISGLTSAMEFRKEGDSSYTAGFNGTLEYLASGTYYVRYQGNANHNPSPDAVVTVNAGRKLQIVVPQNQVGYTVTVNKTEMEYEGSYTLKVEIHEGYTATENFKIIISNWECGQQAGVEKTYMNAIADQIIEVRGVADITPPATEIKVKENKWTSFWNNLTFGLVFKETQDVTITATDKGSGVNKVQYHLAGGELSGAEVEQITEWEDYNGTFKIDPNNRYVVYAKVTDNTGNTLYINSDGIVLDNIAPTLEGIENGKTYYGDLTVIKSNEQFYDIKAVTLDGEEMGFAEGTYGLIPADNAEHIVVVEDHAGNKTTYTVTVYKNYTVTYKADGEPISTETVGHGKDATLPAVPAKDGYVGKWDSDGKNITDDTTISVVYTEIPAVKPDEVKPEDKSDLEDSKAKLEEMLEDDSYTDDDKTDIQEAIDEIDDALEVIGNVEAVEESIVKLPAVDTVKPDDEEAIKAITDAQTAYNALSDYEKSLVDEAAKANLDKLVAALVAYDIVKGDGSSWTEDSDHNITFVVNGLFSKFVGIKVDGKDVDKANYEVKAGSTIITLKASYLDTLAVGEHTITVVYTDGSTDGTCNVHAKANSPATGDNSNMFLWIALLFISGGAVITLTVVDRKRRTASKR</sequence>
<dbReference type="EMBL" id="CBFW010000403">
    <property type="protein sequence ID" value="CDC76855.1"/>
    <property type="molecule type" value="Genomic_DNA"/>
</dbReference>